<reference evidence="2 3" key="1">
    <citation type="submission" date="2022-09" db="EMBL/GenBank/DDBJ databases">
        <authorList>
            <person name="Han X.L."/>
            <person name="Wang Q."/>
            <person name="Lu T."/>
        </authorList>
    </citation>
    <scope>NUCLEOTIDE SEQUENCE [LARGE SCALE GENOMIC DNA]</scope>
    <source>
        <strain evidence="2 3">WQ 127069</strain>
    </source>
</reference>
<evidence type="ECO:0000256" key="1">
    <source>
        <dbReference type="SAM" id="Phobius"/>
    </source>
</evidence>
<organism evidence="2 3">
    <name type="scientific">Paenibacillus baimaensis</name>
    <dbReference type="NCBI Taxonomy" id="2982185"/>
    <lineage>
        <taxon>Bacteria</taxon>
        <taxon>Bacillati</taxon>
        <taxon>Bacillota</taxon>
        <taxon>Bacilli</taxon>
        <taxon>Bacillales</taxon>
        <taxon>Paenibacillaceae</taxon>
        <taxon>Paenibacillus</taxon>
    </lineage>
</organism>
<evidence type="ECO:0000313" key="3">
    <source>
        <dbReference type="Proteomes" id="UP001652445"/>
    </source>
</evidence>
<dbReference type="Proteomes" id="UP001652445">
    <property type="component" value="Unassembled WGS sequence"/>
</dbReference>
<protein>
    <recommendedName>
        <fullName evidence="4">Peptidylprolyl isomerase</fullName>
    </recommendedName>
</protein>
<name>A0ABT2URR9_9BACL</name>
<sequence length="261" mass="30005">MRQAGGRILICAIAILVSAIVCTGYISWQHTERGNSTYSSNLTSPTVAYINGAVIEEREFNLFLSQVKAQVTSYFKQKFDADDSSTFWTTSFQGEVPIIKAKQLALEQIKQVKVQQLLAQQFGLLEDTSYSSFLDKWAKENQRRQEAVANNRVIYGPRQYEEWGYYTYVQSTMIIQLKAVMNEREEAVSEQELINLYEQLKGKLYQEPGERKAGSYIPYSEVKDSVKQRLIDANYDARVKQELEAAKVVVMEPIYQQIQMQ</sequence>
<dbReference type="EMBL" id="JAOQIO010000116">
    <property type="protein sequence ID" value="MCU6797359.1"/>
    <property type="molecule type" value="Genomic_DNA"/>
</dbReference>
<keyword evidence="3" id="KW-1185">Reference proteome</keyword>
<keyword evidence="1" id="KW-0812">Transmembrane</keyword>
<evidence type="ECO:0008006" key="4">
    <source>
        <dbReference type="Google" id="ProtNLM"/>
    </source>
</evidence>
<comment type="caution">
    <text evidence="2">The sequence shown here is derived from an EMBL/GenBank/DDBJ whole genome shotgun (WGS) entry which is preliminary data.</text>
</comment>
<accession>A0ABT2URR9</accession>
<feature type="transmembrane region" description="Helical" evidence="1">
    <location>
        <begin position="7"/>
        <end position="28"/>
    </location>
</feature>
<proteinExistence type="predicted"/>
<keyword evidence="1" id="KW-1133">Transmembrane helix</keyword>
<keyword evidence="1" id="KW-0472">Membrane</keyword>
<evidence type="ECO:0000313" key="2">
    <source>
        <dbReference type="EMBL" id="MCU6797359.1"/>
    </source>
</evidence>
<dbReference type="RefSeq" id="WP_262688151.1">
    <property type="nucleotide sequence ID" value="NZ_JAOQIO010000116.1"/>
</dbReference>
<gene>
    <name evidence="2" type="ORF">OB236_35050</name>
</gene>